<sequence length="135" mass="14352">MLNLLQEKFPGANDFGSEVIPGETSLGLRLITALDETEDLAYQAAGLFDGVASGYSGAGSELRFGSHECSTPDYESSSGQSQIFWALQDSQLGCNTSLTSMGFTGLVVLGAFVLCSHGLPQFQDFTVLNQFHGMV</sequence>
<proteinExistence type="predicted"/>
<evidence type="ECO:0000313" key="1">
    <source>
        <dbReference type="EMBL" id="KAH7849914.1"/>
    </source>
</evidence>
<protein>
    <submittedName>
        <fullName evidence="1">Uncharacterized protein</fullName>
    </submittedName>
</protein>
<gene>
    <name evidence="1" type="ORF">Vadar_024863</name>
</gene>
<reference evidence="1 2" key="1">
    <citation type="journal article" date="2021" name="Hortic Res">
        <title>High-quality reference genome and annotation aids understanding of berry development for evergreen blueberry (Vaccinium darrowii).</title>
        <authorList>
            <person name="Yu J."/>
            <person name="Hulse-Kemp A.M."/>
            <person name="Babiker E."/>
            <person name="Staton M."/>
        </authorList>
    </citation>
    <scope>NUCLEOTIDE SEQUENCE [LARGE SCALE GENOMIC DNA]</scope>
    <source>
        <strain evidence="2">cv. NJ 8807/NJ 8810</strain>
        <tissue evidence="1">Young leaf</tissue>
    </source>
</reference>
<name>A0ACB7YA07_9ERIC</name>
<keyword evidence="2" id="KW-1185">Reference proteome</keyword>
<comment type="caution">
    <text evidence="1">The sequence shown here is derived from an EMBL/GenBank/DDBJ whole genome shotgun (WGS) entry which is preliminary data.</text>
</comment>
<accession>A0ACB7YA07</accession>
<organism evidence="1 2">
    <name type="scientific">Vaccinium darrowii</name>
    <dbReference type="NCBI Taxonomy" id="229202"/>
    <lineage>
        <taxon>Eukaryota</taxon>
        <taxon>Viridiplantae</taxon>
        <taxon>Streptophyta</taxon>
        <taxon>Embryophyta</taxon>
        <taxon>Tracheophyta</taxon>
        <taxon>Spermatophyta</taxon>
        <taxon>Magnoliopsida</taxon>
        <taxon>eudicotyledons</taxon>
        <taxon>Gunneridae</taxon>
        <taxon>Pentapetalae</taxon>
        <taxon>asterids</taxon>
        <taxon>Ericales</taxon>
        <taxon>Ericaceae</taxon>
        <taxon>Vaccinioideae</taxon>
        <taxon>Vaccinieae</taxon>
        <taxon>Vaccinium</taxon>
    </lineage>
</organism>
<dbReference type="Proteomes" id="UP000828048">
    <property type="component" value="Chromosome 7"/>
</dbReference>
<evidence type="ECO:0000313" key="2">
    <source>
        <dbReference type="Proteomes" id="UP000828048"/>
    </source>
</evidence>
<dbReference type="EMBL" id="CM037157">
    <property type="protein sequence ID" value="KAH7849914.1"/>
    <property type="molecule type" value="Genomic_DNA"/>
</dbReference>